<dbReference type="EMBL" id="JBHUFF010000013">
    <property type="protein sequence ID" value="MFD1799383.1"/>
    <property type="molecule type" value="Genomic_DNA"/>
</dbReference>
<dbReference type="Proteomes" id="UP001597285">
    <property type="component" value="Unassembled WGS sequence"/>
</dbReference>
<proteinExistence type="predicted"/>
<evidence type="ECO:0000313" key="2">
    <source>
        <dbReference type="Proteomes" id="UP001597285"/>
    </source>
</evidence>
<sequence length="67" mass="7940">MNRKDELLTDFVAARDEYDAAIDEYNKSVMEISRLNIEQNDLIVNMSRKEKAFHSTKEVWLKFKGDE</sequence>
<gene>
    <name evidence="1" type="ORF">ACFSBK_05905</name>
</gene>
<dbReference type="RefSeq" id="WP_058918419.1">
    <property type="nucleotide sequence ID" value="NZ_JBHSQC010000025.1"/>
</dbReference>
<protein>
    <submittedName>
        <fullName evidence="1">Uncharacterized protein</fullName>
    </submittedName>
</protein>
<accession>A0ABW4NLU3</accession>
<name>A0ABW4NLU3_9LACT</name>
<organism evidence="1 2">
    <name type="scientific">Carnobacterium antarcticum</name>
    <dbReference type="NCBI Taxonomy" id="2126436"/>
    <lineage>
        <taxon>Bacteria</taxon>
        <taxon>Bacillati</taxon>
        <taxon>Bacillota</taxon>
        <taxon>Bacilli</taxon>
        <taxon>Lactobacillales</taxon>
        <taxon>Carnobacteriaceae</taxon>
        <taxon>Carnobacterium</taxon>
    </lineage>
</organism>
<reference evidence="2" key="1">
    <citation type="journal article" date="2019" name="Int. J. Syst. Evol. Microbiol.">
        <title>The Global Catalogue of Microorganisms (GCM) 10K type strain sequencing project: providing services to taxonomists for standard genome sequencing and annotation.</title>
        <authorList>
            <consortium name="The Broad Institute Genomics Platform"/>
            <consortium name="The Broad Institute Genome Sequencing Center for Infectious Disease"/>
            <person name="Wu L."/>
            <person name="Ma J."/>
        </authorList>
    </citation>
    <scope>NUCLEOTIDE SEQUENCE [LARGE SCALE GENOMIC DNA]</scope>
    <source>
        <strain evidence="2">KCTC 42143</strain>
    </source>
</reference>
<keyword evidence="2" id="KW-1185">Reference proteome</keyword>
<comment type="caution">
    <text evidence="1">The sequence shown here is derived from an EMBL/GenBank/DDBJ whole genome shotgun (WGS) entry which is preliminary data.</text>
</comment>
<evidence type="ECO:0000313" key="1">
    <source>
        <dbReference type="EMBL" id="MFD1799383.1"/>
    </source>
</evidence>